<sequence>MASTWTLSDIKPPSLLQLALALSIVKTKSPALDIREYLGSIRRHIKPGKYIQFNVDTDKRVDSITFWRQAYEKSEAEQTRLLDKIYDLEQQISSLQMKGDHVVEDLNVTTTRSNKGKRKLTLIENTSLMKHASISSKRTKTIACRSASLLSGFQIPCSLVIPMLRHFCYLQKILQKRKLNKSELTIGCIALSKAAIEAVTSAMDATTSPHEQSSQMPGILTAIASAYPSIIRGMNRLLASGADGIAAAAKITYHIVQLFNVILQQMGRYALLSAESSVEKENASTKKSNPPRSRTTKTRASTATLPSTQVRNLMDQFAQSLCCFISTSIGLDSHISPLEGFLYYLLHTSGRILSYFAFSELKTDSTLKSPSEMLPCPNLDSDLENNHATRERAAEWMSRYIIWLLSKALSSTGNDIIDSAGKPPGLLAHGKLQLQKILLQGVFGKDGEFKCDSIFCHQLPLPDQTLIEQVEPSQWYTQELWKIVGWDVLLSKMSI</sequence>
<proteinExistence type="predicted"/>
<dbReference type="AlphaFoldDB" id="A0A168A958"/>
<dbReference type="Proteomes" id="UP000242877">
    <property type="component" value="Unassembled WGS sequence"/>
</dbReference>
<dbReference type="OrthoDB" id="202825at2759"/>
<name>A0A168A958_9EURO</name>
<dbReference type="EMBL" id="AZGZ01000008">
    <property type="protein sequence ID" value="KZZ93629.1"/>
    <property type="molecule type" value="Genomic_DNA"/>
</dbReference>
<keyword evidence="3" id="KW-1185">Reference proteome</keyword>
<feature type="region of interest" description="Disordered" evidence="1">
    <location>
        <begin position="280"/>
        <end position="305"/>
    </location>
</feature>
<reference evidence="2 3" key="1">
    <citation type="journal article" date="2016" name="Genome Biol. Evol.">
        <title>Divergent and convergent evolution of fungal pathogenicity.</title>
        <authorList>
            <person name="Shang Y."/>
            <person name="Xiao G."/>
            <person name="Zheng P."/>
            <person name="Cen K."/>
            <person name="Zhan S."/>
            <person name="Wang C."/>
        </authorList>
    </citation>
    <scope>NUCLEOTIDE SEQUENCE [LARGE SCALE GENOMIC DNA]</scope>
    <source>
        <strain evidence="2 3">ARSEF 7405</strain>
    </source>
</reference>
<evidence type="ECO:0000256" key="1">
    <source>
        <dbReference type="SAM" id="MobiDB-lite"/>
    </source>
</evidence>
<protein>
    <submittedName>
        <fullName evidence="2">Uncharacterized protein</fullName>
    </submittedName>
</protein>
<evidence type="ECO:0000313" key="3">
    <source>
        <dbReference type="Proteomes" id="UP000242877"/>
    </source>
</evidence>
<evidence type="ECO:0000313" key="2">
    <source>
        <dbReference type="EMBL" id="KZZ93629.1"/>
    </source>
</evidence>
<accession>A0A168A958</accession>
<gene>
    <name evidence="2" type="ORF">AAP_02421</name>
</gene>
<organism evidence="2 3">
    <name type="scientific">Ascosphaera apis ARSEF 7405</name>
    <dbReference type="NCBI Taxonomy" id="392613"/>
    <lineage>
        <taxon>Eukaryota</taxon>
        <taxon>Fungi</taxon>
        <taxon>Dikarya</taxon>
        <taxon>Ascomycota</taxon>
        <taxon>Pezizomycotina</taxon>
        <taxon>Eurotiomycetes</taxon>
        <taxon>Eurotiomycetidae</taxon>
        <taxon>Onygenales</taxon>
        <taxon>Ascosphaeraceae</taxon>
        <taxon>Ascosphaera</taxon>
    </lineage>
</organism>
<comment type="caution">
    <text evidence="2">The sequence shown here is derived from an EMBL/GenBank/DDBJ whole genome shotgun (WGS) entry which is preliminary data.</text>
</comment>
<dbReference type="VEuPathDB" id="FungiDB:AAP_02421"/>